<keyword evidence="3" id="KW-1185">Reference proteome</keyword>
<evidence type="ECO:0000256" key="1">
    <source>
        <dbReference type="SAM" id="MobiDB-lite"/>
    </source>
</evidence>
<dbReference type="GO" id="GO:0005856">
    <property type="term" value="C:cytoskeleton"/>
    <property type="evidence" value="ECO:0007669"/>
    <property type="project" value="TreeGrafter"/>
</dbReference>
<dbReference type="Proteomes" id="UP000694410">
    <property type="component" value="Unplaced"/>
</dbReference>
<sequence length="260" mass="28764">MEGPWVGNWRPHTRRGPILAEFATPGPKYWLPGTTGHAAHDPTKYRAPAYSFRGTKCPAEYSCSPGPRYYIHPSITKTGKHEAPSAQMTSRPKTKIEVTPGPSDYTTDPANKHIYQTAQANSLKSRPKDIKGFQTPGPATYTLPRILGPHTAYTRAEPCYSLKGKSQYQSAFQDFARTPGPAAFNRVELDVYKTRAPKYTMGLRTKLAGKDGVPSPAEYTLGKVRQPCHQHVMLDSLHLSSTLETEASSSTLFFLFFPSS</sequence>
<protein>
    <submittedName>
        <fullName evidence="2">Outer dense fiber protein 3-like</fullName>
    </submittedName>
</protein>
<dbReference type="InterPro" id="IPR051291">
    <property type="entry name" value="CIMAP"/>
</dbReference>
<organism evidence="2 3">
    <name type="scientific">Cyanistes caeruleus</name>
    <name type="common">Eurasian blue tit</name>
    <name type="synonym">Parus caeruleus</name>
    <dbReference type="NCBI Taxonomy" id="156563"/>
    <lineage>
        <taxon>Eukaryota</taxon>
        <taxon>Metazoa</taxon>
        <taxon>Chordata</taxon>
        <taxon>Craniata</taxon>
        <taxon>Vertebrata</taxon>
        <taxon>Euteleostomi</taxon>
        <taxon>Archelosauria</taxon>
        <taxon>Archosauria</taxon>
        <taxon>Dinosauria</taxon>
        <taxon>Saurischia</taxon>
        <taxon>Theropoda</taxon>
        <taxon>Coelurosauria</taxon>
        <taxon>Aves</taxon>
        <taxon>Neognathae</taxon>
        <taxon>Neoaves</taxon>
        <taxon>Telluraves</taxon>
        <taxon>Australaves</taxon>
        <taxon>Passeriformes</taxon>
        <taxon>Paridae</taxon>
        <taxon>Cyanistes</taxon>
    </lineage>
</organism>
<evidence type="ECO:0000313" key="3">
    <source>
        <dbReference type="Proteomes" id="UP000694410"/>
    </source>
</evidence>
<name>A0A8C0V039_CYACU</name>
<dbReference type="InterPro" id="IPR010736">
    <property type="entry name" value="SHIPPO-rpt"/>
</dbReference>
<dbReference type="Pfam" id="PF07004">
    <property type="entry name" value="SHIPPO-rpt"/>
    <property type="match status" value="3"/>
</dbReference>
<evidence type="ECO:0000313" key="2">
    <source>
        <dbReference type="Ensembl" id="ENSCCEP00000016587.1"/>
    </source>
</evidence>
<dbReference type="PANTHER" id="PTHR21580">
    <property type="entry name" value="SHIPPO-1-RELATED"/>
    <property type="match status" value="1"/>
</dbReference>
<proteinExistence type="predicted"/>
<dbReference type="Ensembl" id="ENSCCET00000025640.1">
    <property type="protein sequence ID" value="ENSCCEP00000016587.1"/>
    <property type="gene ID" value="ENSCCEG00000015497.1"/>
</dbReference>
<dbReference type="AlphaFoldDB" id="A0A8C0V039"/>
<accession>A0A8C0V039</accession>
<dbReference type="PANTHER" id="PTHR21580:SF28">
    <property type="entry name" value="BOREALIN N-TERMINAL DOMAIN-CONTAINING PROTEIN-RELATED"/>
    <property type="match status" value="1"/>
</dbReference>
<reference evidence="2" key="2">
    <citation type="submission" date="2025-09" db="UniProtKB">
        <authorList>
            <consortium name="Ensembl"/>
        </authorList>
    </citation>
    <scope>IDENTIFICATION</scope>
</reference>
<feature type="region of interest" description="Disordered" evidence="1">
    <location>
        <begin position="79"/>
        <end position="110"/>
    </location>
</feature>
<reference evidence="2" key="1">
    <citation type="submission" date="2025-08" db="UniProtKB">
        <authorList>
            <consortium name="Ensembl"/>
        </authorList>
    </citation>
    <scope>IDENTIFICATION</scope>
</reference>
<gene>
    <name evidence="2" type="primary">LOC111930334</name>
</gene>